<dbReference type="PANTHER" id="PTHR36440">
    <property type="entry name" value="PUTATIVE (AFU_ORTHOLOGUE AFUA_8G07350)-RELATED"/>
    <property type="match status" value="1"/>
</dbReference>
<dbReference type="AlphaFoldDB" id="A0A9X3MV62"/>
<organism evidence="2 3">
    <name type="scientific">Solirubrobacter ginsenosidimutans</name>
    <dbReference type="NCBI Taxonomy" id="490573"/>
    <lineage>
        <taxon>Bacteria</taxon>
        <taxon>Bacillati</taxon>
        <taxon>Actinomycetota</taxon>
        <taxon>Thermoleophilia</taxon>
        <taxon>Solirubrobacterales</taxon>
        <taxon>Solirubrobacteraceae</taxon>
        <taxon>Solirubrobacter</taxon>
    </lineage>
</organism>
<dbReference type="InterPro" id="IPR013096">
    <property type="entry name" value="Cupin_2"/>
</dbReference>
<name>A0A9X3MV62_9ACTN</name>
<keyword evidence="3" id="KW-1185">Reference proteome</keyword>
<dbReference type="InterPro" id="IPR014710">
    <property type="entry name" value="RmlC-like_jellyroll"/>
</dbReference>
<evidence type="ECO:0000313" key="2">
    <source>
        <dbReference type="EMBL" id="MDA0163309.1"/>
    </source>
</evidence>
<dbReference type="RefSeq" id="WP_270042552.1">
    <property type="nucleotide sequence ID" value="NZ_JAPDOD010000024.1"/>
</dbReference>
<dbReference type="Gene3D" id="2.60.120.10">
    <property type="entry name" value="Jelly Rolls"/>
    <property type="match status" value="1"/>
</dbReference>
<dbReference type="EMBL" id="JAPDOD010000024">
    <property type="protein sequence ID" value="MDA0163309.1"/>
    <property type="molecule type" value="Genomic_DNA"/>
</dbReference>
<accession>A0A9X3MV62</accession>
<dbReference type="InterPro" id="IPR053146">
    <property type="entry name" value="QDO-like"/>
</dbReference>
<evidence type="ECO:0000313" key="3">
    <source>
        <dbReference type="Proteomes" id="UP001149140"/>
    </source>
</evidence>
<reference evidence="2" key="1">
    <citation type="submission" date="2022-10" db="EMBL/GenBank/DDBJ databases">
        <title>The WGS of Solirubrobacter ginsenosidimutans DSM 21036.</title>
        <authorList>
            <person name="Jiang Z."/>
        </authorList>
    </citation>
    <scope>NUCLEOTIDE SEQUENCE</scope>
    <source>
        <strain evidence="2">DSM 21036</strain>
    </source>
</reference>
<dbReference type="InterPro" id="IPR011051">
    <property type="entry name" value="RmlC_Cupin_sf"/>
</dbReference>
<sequence length="189" mass="20639">MILPGDSIENPVTGERFEFIHTAASTGGELLAFDFALRPGGKVPIPHVHPIQTERFEVISGCVRFRLGRRTFVAGAGEVVEAPPGVAHGFGNAGRGEARMRVEVRPALAMEDMFAEVVALAEAGKLTRRGLPRNPLTLASLARRYDQEAHAPLLTVGVQRLLLAPLVWLGSRVERKRLEHRAPNVLVHH</sequence>
<gene>
    <name evidence="2" type="ORF">OM076_23745</name>
</gene>
<dbReference type="Proteomes" id="UP001149140">
    <property type="component" value="Unassembled WGS sequence"/>
</dbReference>
<proteinExistence type="predicted"/>
<comment type="caution">
    <text evidence="2">The sequence shown here is derived from an EMBL/GenBank/DDBJ whole genome shotgun (WGS) entry which is preliminary data.</text>
</comment>
<protein>
    <submittedName>
        <fullName evidence="2">Cupin domain-containing protein</fullName>
    </submittedName>
</protein>
<dbReference type="PANTHER" id="PTHR36440:SF1">
    <property type="entry name" value="PUTATIVE (AFU_ORTHOLOGUE AFUA_8G07350)-RELATED"/>
    <property type="match status" value="1"/>
</dbReference>
<dbReference type="Pfam" id="PF07883">
    <property type="entry name" value="Cupin_2"/>
    <property type="match status" value="1"/>
</dbReference>
<feature type="domain" description="Cupin type-2" evidence="1">
    <location>
        <begin position="35"/>
        <end position="100"/>
    </location>
</feature>
<evidence type="ECO:0000259" key="1">
    <source>
        <dbReference type="Pfam" id="PF07883"/>
    </source>
</evidence>
<dbReference type="SUPFAM" id="SSF51182">
    <property type="entry name" value="RmlC-like cupins"/>
    <property type="match status" value="1"/>
</dbReference>